<evidence type="ECO:0000313" key="2">
    <source>
        <dbReference type="EMBL" id="QGU07117.1"/>
    </source>
</evidence>
<dbReference type="Gene3D" id="3.40.50.1390">
    <property type="entry name" value="Resolvase, N-terminal catalytic domain"/>
    <property type="match status" value="1"/>
</dbReference>
<gene>
    <name evidence="2" type="ORF">COCCU_05865</name>
</gene>
<dbReference type="SUPFAM" id="SSF53041">
    <property type="entry name" value="Resolvase-like"/>
    <property type="match status" value="1"/>
</dbReference>
<reference evidence="2 3" key="1">
    <citation type="submission" date="2019-11" db="EMBL/GenBank/DDBJ databases">
        <title>Complete genome sequence of Corynebacterium kalinowskii 1959, a novel Corynebacterium species isolated from soil of a small paddock in Vilsendorf, Germany.</title>
        <authorList>
            <person name="Schaffert L."/>
            <person name="Ruwe M."/>
            <person name="Milse J."/>
            <person name="Hanuschka K."/>
            <person name="Ortseifen V."/>
            <person name="Droste J."/>
            <person name="Brandt D."/>
            <person name="Schlueter L."/>
            <person name="Kutter Y."/>
            <person name="Vinke S."/>
            <person name="Viehoefer P."/>
            <person name="Jacob L."/>
            <person name="Luebke N.-C."/>
            <person name="Schulte-Berndt E."/>
            <person name="Hain C."/>
            <person name="Linder M."/>
            <person name="Schmidt P."/>
            <person name="Wollenschlaeger L."/>
            <person name="Luttermann T."/>
            <person name="Thieme E."/>
            <person name="Hassa J."/>
            <person name="Haak M."/>
            <person name="Wittchen M."/>
            <person name="Mentz A."/>
            <person name="Persicke M."/>
            <person name="Busche T."/>
            <person name="Ruckert C."/>
        </authorList>
    </citation>
    <scope>NUCLEOTIDE SEQUENCE [LARGE SCALE GENOMIC DNA]</scope>
    <source>
        <strain evidence="2 3">2039</strain>
    </source>
</reference>
<proteinExistence type="predicted"/>
<evidence type="ECO:0000259" key="1">
    <source>
        <dbReference type="PROSITE" id="PS51736"/>
    </source>
</evidence>
<dbReference type="GO" id="GO:0000150">
    <property type="term" value="F:DNA strand exchange activity"/>
    <property type="evidence" value="ECO:0007669"/>
    <property type="project" value="InterPro"/>
</dbReference>
<feature type="domain" description="Resolvase/invertase-type recombinase catalytic" evidence="1">
    <location>
        <begin position="1"/>
        <end position="66"/>
    </location>
</feature>
<dbReference type="AlphaFoldDB" id="A0A6B8W586"/>
<dbReference type="EMBL" id="CP046455">
    <property type="protein sequence ID" value="QGU07117.1"/>
    <property type="molecule type" value="Genomic_DNA"/>
</dbReference>
<dbReference type="InterPro" id="IPR036162">
    <property type="entry name" value="Resolvase-like_N_sf"/>
</dbReference>
<dbReference type="GO" id="GO:0003677">
    <property type="term" value="F:DNA binding"/>
    <property type="evidence" value="ECO:0007669"/>
    <property type="project" value="InterPro"/>
</dbReference>
<dbReference type="KEGG" id="cok:COCCU_05865"/>
<accession>A0A6B8W586</accession>
<evidence type="ECO:0000313" key="3">
    <source>
        <dbReference type="Proteomes" id="UP000424462"/>
    </source>
</evidence>
<dbReference type="PROSITE" id="PS51736">
    <property type="entry name" value="RECOMBINASES_3"/>
    <property type="match status" value="1"/>
</dbReference>
<keyword evidence="3" id="KW-1185">Reference proteome</keyword>
<sequence>MASEVPTRPVSIGARQRKMIGGVNKEFLDEISTRSRDNRPGPNGRIAYLRHGDTLHVVSIDRLAVP</sequence>
<protein>
    <recommendedName>
        <fullName evidence="1">Resolvase/invertase-type recombinase catalytic domain-containing protein</fullName>
    </recommendedName>
</protein>
<dbReference type="InterPro" id="IPR006119">
    <property type="entry name" value="Resolv_N"/>
</dbReference>
<organism evidence="2 3">
    <name type="scientific">Corynebacterium occultum</name>
    <dbReference type="NCBI Taxonomy" id="2675219"/>
    <lineage>
        <taxon>Bacteria</taxon>
        <taxon>Bacillati</taxon>
        <taxon>Actinomycetota</taxon>
        <taxon>Actinomycetes</taxon>
        <taxon>Mycobacteriales</taxon>
        <taxon>Corynebacteriaceae</taxon>
        <taxon>Corynebacterium</taxon>
    </lineage>
</organism>
<name>A0A6B8W586_9CORY</name>
<dbReference type="Proteomes" id="UP000424462">
    <property type="component" value="Chromosome"/>
</dbReference>